<dbReference type="EMBL" id="QGMG01001549">
    <property type="protein sequence ID" value="TVY46935.1"/>
    <property type="molecule type" value="Genomic_DNA"/>
</dbReference>
<keyword evidence="2" id="KW-1185">Reference proteome</keyword>
<dbReference type="PANTHER" id="PTHR11439:SF483">
    <property type="entry name" value="PEPTIDE SYNTHASE GLIP-LIKE, PUTATIVE (AFU_ORTHOLOGUE AFUA_3G12920)-RELATED"/>
    <property type="match status" value="1"/>
</dbReference>
<organism evidence="1 2">
    <name type="scientific">Lachnellula cervina</name>
    <dbReference type="NCBI Taxonomy" id="1316786"/>
    <lineage>
        <taxon>Eukaryota</taxon>
        <taxon>Fungi</taxon>
        <taxon>Dikarya</taxon>
        <taxon>Ascomycota</taxon>
        <taxon>Pezizomycotina</taxon>
        <taxon>Leotiomycetes</taxon>
        <taxon>Helotiales</taxon>
        <taxon>Lachnaceae</taxon>
        <taxon>Lachnellula</taxon>
    </lineage>
</organism>
<accession>A0A7D8UJ82</accession>
<reference evidence="1 2" key="1">
    <citation type="submission" date="2018-05" db="EMBL/GenBank/DDBJ databases">
        <title>Whole genome sequencing for identification of molecular markers to develop diagnostic detection tools for the regulated plant pathogen Lachnellula willkommii.</title>
        <authorList>
            <person name="Giroux E."/>
            <person name="Bilodeau G."/>
        </authorList>
    </citation>
    <scope>NUCLEOTIDE SEQUENCE [LARGE SCALE GENOMIC DNA]</scope>
    <source>
        <strain evidence="1 2">CBS 625.97</strain>
    </source>
</reference>
<dbReference type="AlphaFoldDB" id="A0A7D8UJ82"/>
<dbReference type="OrthoDB" id="3562068at2759"/>
<evidence type="ECO:0000313" key="1">
    <source>
        <dbReference type="EMBL" id="TVY46935.1"/>
    </source>
</evidence>
<comment type="caution">
    <text evidence="1">The sequence shown here is derived from an EMBL/GenBank/DDBJ whole genome shotgun (WGS) entry which is preliminary data.</text>
</comment>
<protein>
    <submittedName>
        <fullName evidence="1">Retrovirus-related Pol polyprotein from transposon RE1</fullName>
    </submittedName>
</protein>
<proteinExistence type="predicted"/>
<evidence type="ECO:0000313" key="2">
    <source>
        <dbReference type="Proteomes" id="UP000481288"/>
    </source>
</evidence>
<dbReference type="PANTHER" id="PTHR11439">
    <property type="entry name" value="GAG-POL-RELATED RETROTRANSPOSON"/>
    <property type="match status" value="1"/>
</dbReference>
<name>A0A7D8UJ82_9HELO</name>
<dbReference type="Proteomes" id="UP000481288">
    <property type="component" value="Unassembled WGS sequence"/>
</dbReference>
<sequence length="78" mass="8655">MDSNINPAAIKYFQQLIGSLLYLALACRPDITYAIIKLARFASNPSETHLSAVKRIFQYLKGTINLGIIYSSKAASYI</sequence>
<gene>
    <name evidence="1" type="primary">RE1</name>
    <name evidence="1" type="ORF">LCER1_G009298</name>
</gene>